<feature type="coiled-coil region" evidence="7">
    <location>
        <begin position="316"/>
        <end position="350"/>
    </location>
</feature>
<proteinExistence type="inferred from homology"/>
<evidence type="ECO:0000256" key="8">
    <source>
        <dbReference type="SAM" id="MobiDB-lite"/>
    </source>
</evidence>
<dbReference type="PANTHER" id="PTHR11988">
    <property type="entry name" value="THYROTROPH EMBRYONIC FACTOR RELATED"/>
    <property type="match status" value="1"/>
</dbReference>
<dbReference type="FunFam" id="1.20.5.170:FF:000007">
    <property type="entry name" value="hepatic leukemia factor isoform X2"/>
    <property type="match status" value="1"/>
</dbReference>
<keyword evidence="3" id="KW-0805">Transcription regulation</keyword>
<evidence type="ECO:0000256" key="1">
    <source>
        <dbReference type="ARBA" id="ARBA00004123"/>
    </source>
</evidence>
<comment type="similarity">
    <text evidence="2">Belongs to the bZIP family. PAR subfamily.</text>
</comment>
<gene>
    <name evidence="10" type="primary">Hlf</name>
    <name evidence="10" type="ORF">g.93510</name>
</gene>
<feature type="region of interest" description="Disordered" evidence="8">
    <location>
        <begin position="71"/>
        <end position="96"/>
    </location>
</feature>
<dbReference type="AlphaFoldDB" id="A0A2S2Q853"/>
<dbReference type="GO" id="GO:0005634">
    <property type="term" value="C:nucleus"/>
    <property type="evidence" value="ECO:0007669"/>
    <property type="project" value="UniProtKB-SubCell"/>
</dbReference>
<dbReference type="GO" id="GO:0000981">
    <property type="term" value="F:DNA-binding transcription factor activity, RNA polymerase II-specific"/>
    <property type="evidence" value="ECO:0007669"/>
    <property type="project" value="TreeGrafter"/>
</dbReference>
<evidence type="ECO:0000256" key="5">
    <source>
        <dbReference type="ARBA" id="ARBA00023163"/>
    </source>
</evidence>
<accession>A0A2S2Q853</accession>
<feature type="compositionally biased region" description="Basic and acidic residues" evidence="8">
    <location>
        <begin position="250"/>
        <end position="265"/>
    </location>
</feature>
<dbReference type="PANTHER" id="PTHR11988:SF27">
    <property type="entry name" value="GH27708P"/>
    <property type="match status" value="1"/>
</dbReference>
<dbReference type="OrthoDB" id="6022300at2759"/>
<evidence type="ECO:0000256" key="2">
    <source>
        <dbReference type="ARBA" id="ARBA00009208"/>
    </source>
</evidence>
<feature type="compositionally biased region" description="Polar residues" evidence="8">
    <location>
        <begin position="239"/>
        <end position="249"/>
    </location>
</feature>
<evidence type="ECO:0000256" key="3">
    <source>
        <dbReference type="ARBA" id="ARBA00023015"/>
    </source>
</evidence>
<dbReference type="InterPro" id="IPR046347">
    <property type="entry name" value="bZIP_sf"/>
</dbReference>
<dbReference type="GO" id="GO:0000978">
    <property type="term" value="F:RNA polymerase II cis-regulatory region sequence-specific DNA binding"/>
    <property type="evidence" value="ECO:0007669"/>
    <property type="project" value="TreeGrafter"/>
</dbReference>
<feature type="compositionally biased region" description="Pro residues" evidence="8">
    <location>
        <begin position="221"/>
        <end position="238"/>
    </location>
</feature>
<reference evidence="10" key="1">
    <citation type="submission" date="2018-04" db="EMBL/GenBank/DDBJ databases">
        <title>Transcriptome assembly of Sipha flava.</title>
        <authorList>
            <person name="Scully E.D."/>
            <person name="Geib S.M."/>
            <person name="Palmer N.A."/>
            <person name="Koch K."/>
            <person name="Bradshaw J."/>
            <person name="Heng-Moss T."/>
            <person name="Sarath G."/>
        </authorList>
    </citation>
    <scope>NUCLEOTIDE SEQUENCE</scope>
</reference>
<dbReference type="SUPFAM" id="SSF57959">
    <property type="entry name" value="Leucine zipper domain"/>
    <property type="match status" value="1"/>
</dbReference>
<evidence type="ECO:0000259" key="9">
    <source>
        <dbReference type="PROSITE" id="PS50217"/>
    </source>
</evidence>
<dbReference type="EMBL" id="GGMS01004720">
    <property type="protein sequence ID" value="MBY73923.1"/>
    <property type="molecule type" value="Transcribed_RNA"/>
</dbReference>
<name>A0A2S2Q853_9HEMI</name>
<dbReference type="PROSITE" id="PS50217">
    <property type="entry name" value="BZIP"/>
    <property type="match status" value="1"/>
</dbReference>
<evidence type="ECO:0000313" key="10">
    <source>
        <dbReference type="EMBL" id="MBY73923.1"/>
    </source>
</evidence>
<keyword evidence="5" id="KW-0804">Transcription</keyword>
<dbReference type="Gene3D" id="1.20.5.170">
    <property type="match status" value="1"/>
</dbReference>
<comment type="subcellular location">
    <subcellularLocation>
        <location evidence="1">Nucleus</location>
    </subcellularLocation>
</comment>
<feature type="region of interest" description="Disordered" evidence="8">
    <location>
        <begin position="148"/>
        <end position="277"/>
    </location>
</feature>
<dbReference type="CDD" id="cd14695">
    <property type="entry name" value="bZIP_HLF"/>
    <property type="match status" value="1"/>
</dbReference>
<dbReference type="SMART" id="SM00338">
    <property type="entry name" value="BRLZ"/>
    <property type="match status" value="1"/>
</dbReference>
<dbReference type="InterPro" id="IPR040223">
    <property type="entry name" value="PAR_bZIP"/>
</dbReference>
<keyword evidence="6" id="KW-0539">Nucleus</keyword>
<feature type="compositionally biased region" description="Polar residues" evidence="8">
    <location>
        <begin position="152"/>
        <end position="165"/>
    </location>
</feature>
<evidence type="ECO:0000256" key="6">
    <source>
        <dbReference type="ARBA" id="ARBA00023242"/>
    </source>
</evidence>
<feature type="domain" description="BZIP" evidence="9">
    <location>
        <begin position="284"/>
        <end position="347"/>
    </location>
</feature>
<dbReference type="Pfam" id="PF07716">
    <property type="entry name" value="bZIP_2"/>
    <property type="match status" value="1"/>
</dbReference>
<protein>
    <submittedName>
        <fullName evidence="10">Hepatic leukemia factor</fullName>
    </submittedName>
</protein>
<organism evidence="10">
    <name type="scientific">Sipha flava</name>
    <name type="common">yellow sugarcane aphid</name>
    <dbReference type="NCBI Taxonomy" id="143950"/>
    <lineage>
        <taxon>Eukaryota</taxon>
        <taxon>Metazoa</taxon>
        <taxon>Ecdysozoa</taxon>
        <taxon>Arthropoda</taxon>
        <taxon>Hexapoda</taxon>
        <taxon>Insecta</taxon>
        <taxon>Pterygota</taxon>
        <taxon>Neoptera</taxon>
        <taxon>Paraneoptera</taxon>
        <taxon>Hemiptera</taxon>
        <taxon>Sternorrhyncha</taxon>
        <taxon>Aphidomorpha</taxon>
        <taxon>Aphidoidea</taxon>
        <taxon>Aphididae</taxon>
        <taxon>Sipha</taxon>
    </lineage>
</organism>
<keyword evidence="4" id="KW-0238">DNA-binding</keyword>
<sequence length="351" mass="38801">MCDLQTSNGESVFDDIDLGFKSILDESFHPFFGNIDDKCMDNSSIREEIIVEESEEMGKALQMGIVRKKSQSLANAPKRSNRKSSGKACGVPRDGNVDKKEESELLWTNVVESQSAFLGPNLWDNKTIPYDNDLKYCDLDEFLSENGLPVESDQQNGTSAGNVNPGTVVAASHQGGGGGALMPGVNGRLSPPPPAAIHPIQHLQTNGTGGVGAILTKREPSPSPSEPLSPITINPPSPADSTLSFASSSRDFDPRTRPFSDEELKPQPMVKKSRKQFVPDGLKDEKYWARRRKNNMAAKRSRDARRMKENQIALRAGFLEKENMGLRQEMERLKKENLALRDRLSKFTNEI</sequence>
<evidence type="ECO:0000256" key="4">
    <source>
        <dbReference type="ARBA" id="ARBA00023125"/>
    </source>
</evidence>
<evidence type="ECO:0000256" key="7">
    <source>
        <dbReference type="SAM" id="Coils"/>
    </source>
</evidence>
<dbReference type="InterPro" id="IPR004827">
    <property type="entry name" value="bZIP"/>
</dbReference>
<keyword evidence="7" id="KW-0175">Coiled coil</keyword>